<evidence type="ECO:0000259" key="6">
    <source>
        <dbReference type="PROSITE" id="PS51898"/>
    </source>
</evidence>
<dbReference type="SUPFAM" id="SSF56349">
    <property type="entry name" value="DNA breaking-rejoining enzymes"/>
    <property type="match status" value="1"/>
</dbReference>
<comment type="caution">
    <text evidence="8">The sequence shown here is derived from an EMBL/GenBank/DDBJ whole genome shotgun (WGS) entry which is preliminary data.</text>
</comment>
<keyword evidence="4" id="KW-0233">DNA recombination</keyword>
<dbReference type="Proteomes" id="UP001304671">
    <property type="component" value="Unassembled WGS sequence"/>
</dbReference>
<dbReference type="InterPro" id="IPR044068">
    <property type="entry name" value="CB"/>
</dbReference>
<sequence length="400" mass="47125">MIKENPEKRNHLIVPPSLVKSTGKSGWYIKFWAFNMDSQKKERVRIKVHGKTVAQRINDANLIIKTITEAFESGAYISDVTRTETPEEKVIDTLTFKKALDSYLIHRKINLKKRSQETYTTWYNTVLEFFELKGYDKFFLTSVTKKHIREFFDYIIEVKNLSPKSFNDYIGFLSGFYIFQVDRQNVEENIVVGFIKRMKVISGKHVPYTMPQAKSILDYFDNINDEQTKLFLAFSYYTLARPREELRNLKVGDIKEHTIYFRPENAKSTENSYIVIPEPLEELIVKYQLREQDPNLYLFTPNKDKAFVPGEKITNSQFFYLKIKKCLKALKLTDKEYDLYSWKHTAVCQLFLSGVDIEAIRQQCRHSDIKQTIQYLKDLGMIRNAEIKLNFPRLNLSIAN</sequence>
<organism evidence="8 9">
    <name type="scientific">Arcicella aquatica</name>
    <dbReference type="NCBI Taxonomy" id="217141"/>
    <lineage>
        <taxon>Bacteria</taxon>
        <taxon>Pseudomonadati</taxon>
        <taxon>Bacteroidota</taxon>
        <taxon>Cytophagia</taxon>
        <taxon>Cytophagales</taxon>
        <taxon>Flectobacillaceae</taxon>
        <taxon>Arcicella</taxon>
    </lineage>
</organism>
<dbReference type="Gene3D" id="1.10.443.10">
    <property type="entry name" value="Intergrase catalytic core"/>
    <property type="match status" value="1"/>
</dbReference>
<comment type="similarity">
    <text evidence="1">Belongs to the 'phage' integrase family.</text>
</comment>
<name>A0ABU5QK05_9BACT</name>
<dbReference type="EMBL" id="JAYFUL010000006">
    <property type="protein sequence ID" value="MEA5257159.1"/>
    <property type="molecule type" value="Genomic_DNA"/>
</dbReference>
<dbReference type="InterPro" id="IPR013762">
    <property type="entry name" value="Integrase-like_cat_sf"/>
</dbReference>
<gene>
    <name evidence="8" type="ORF">VB264_05130</name>
</gene>
<dbReference type="RefSeq" id="WP_323247347.1">
    <property type="nucleotide sequence ID" value="NZ_JAYFUL010000006.1"/>
</dbReference>
<evidence type="ECO:0000313" key="9">
    <source>
        <dbReference type="Proteomes" id="UP001304671"/>
    </source>
</evidence>
<keyword evidence="2" id="KW-0229">DNA integration</keyword>
<dbReference type="InterPro" id="IPR050090">
    <property type="entry name" value="Tyrosine_recombinase_XerCD"/>
</dbReference>
<evidence type="ECO:0000256" key="5">
    <source>
        <dbReference type="PROSITE-ProRule" id="PRU01248"/>
    </source>
</evidence>
<evidence type="ECO:0000256" key="4">
    <source>
        <dbReference type="ARBA" id="ARBA00023172"/>
    </source>
</evidence>
<evidence type="ECO:0000256" key="2">
    <source>
        <dbReference type="ARBA" id="ARBA00022908"/>
    </source>
</evidence>
<evidence type="ECO:0000313" key="8">
    <source>
        <dbReference type="EMBL" id="MEA5257159.1"/>
    </source>
</evidence>
<dbReference type="InterPro" id="IPR002104">
    <property type="entry name" value="Integrase_catalytic"/>
</dbReference>
<dbReference type="PANTHER" id="PTHR30349:SF41">
    <property type="entry name" value="INTEGRASE_RECOMBINASE PROTEIN MJ0367-RELATED"/>
    <property type="match status" value="1"/>
</dbReference>
<keyword evidence="9" id="KW-1185">Reference proteome</keyword>
<dbReference type="Pfam" id="PF00589">
    <property type="entry name" value="Phage_integrase"/>
    <property type="match status" value="1"/>
</dbReference>
<dbReference type="InterPro" id="IPR004107">
    <property type="entry name" value="Integrase_SAM-like_N"/>
</dbReference>
<accession>A0ABU5QK05</accession>
<keyword evidence="3 5" id="KW-0238">DNA-binding</keyword>
<dbReference type="InterPro" id="IPR010998">
    <property type="entry name" value="Integrase_recombinase_N"/>
</dbReference>
<dbReference type="PANTHER" id="PTHR30349">
    <property type="entry name" value="PHAGE INTEGRASE-RELATED"/>
    <property type="match status" value="1"/>
</dbReference>
<reference evidence="8 9" key="1">
    <citation type="submission" date="2023-12" db="EMBL/GenBank/DDBJ databases">
        <title>Novel species of the genus Arcicella isolated from rivers.</title>
        <authorList>
            <person name="Lu H."/>
        </authorList>
    </citation>
    <scope>NUCLEOTIDE SEQUENCE [LARGE SCALE GENOMIC DNA]</scope>
    <source>
        <strain evidence="8 9">LMG 21963</strain>
    </source>
</reference>
<dbReference type="Pfam" id="PF13495">
    <property type="entry name" value="Phage_int_SAM_4"/>
    <property type="match status" value="1"/>
</dbReference>
<feature type="domain" description="Tyr recombinase" evidence="6">
    <location>
        <begin position="203"/>
        <end position="389"/>
    </location>
</feature>
<dbReference type="PROSITE" id="PS51898">
    <property type="entry name" value="TYR_RECOMBINASE"/>
    <property type="match status" value="1"/>
</dbReference>
<dbReference type="InterPro" id="IPR011010">
    <property type="entry name" value="DNA_brk_join_enz"/>
</dbReference>
<evidence type="ECO:0000256" key="1">
    <source>
        <dbReference type="ARBA" id="ARBA00008857"/>
    </source>
</evidence>
<proteinExistence type="inferred from homology"/>
<evidence type="ECO:0000259" key="7">
    <source>
        <dbReference type="PROSITE" id="PS51900"/>
    </source>
</evidence>
<feature type="domain" description="Core-binding (CB)" evidence="7">
    <location>
        <begin position="94"/>
        <end position="181"/>
    </location>
</feature>
<protein>
    <submittedName>
        <fullName evidence="8">Tyrosine-type recombinase/integrase</fullName>
    </submittedName>
</protein>
<evidence type="ECO:0000256" key="3">
    <source>
        <dbReference type="ARBA" id="ARBA00023125"/>
    </source>
</evidence>
<dbReference type="PROSITE" id="PS51900">
    <property type="entry name" value="CB"/>
    <property type="match status" value="1"/>
</dbReference>
<dbReference type="Gene3D" id="1.10.150.130">
    <property type="match status" value="1"/>
</dbReference>